<comment type="caution">
    <text evidence="18">The sequence shown here is derived from an EMBL/GenBank/DDBJ whole genome shotgun (WGS) entry which is preliminary data.</text>
</comment>
<evidence type="ECO:0000256" key="14">
    <source>
        <dbReference type="RuleBase" id="RU004021"/>
    </source>
</evidence>
<dbReference type="PROSITE" id="PS00090">
    <property type="entry name" value="NITROGENASE_1_2"/>
    <property type="match status" value="1"/>
</dbReference>
<dbReference type="SUPFAM" id="SSF53807">
    <property type="entry name" value="Helical backbone' metal receptor"/>
    <property type="match status" value="1"/>
</dbReference>
<evidence type="ECO:0000256" key="11">
    <source>
        <dbReference type="ARBA" id="ARBA00023014"/>
    </source>
</evidence>
<dbReference type="PROSITE" id="PS00699">
    <property type="entry name" value="NITROGENASE_1_1"/>
    <property type="match status" value="1"/>
</dbReference>
<keyword evidence="8 15" id="KW-0067">ATP-binding</keyword>
<dbReference type="GO" id="GO:0005524">
    <property type="term" value="F:ATP binding"/>
    <property type="evidence" value="ECO:0007669"/>
    <property type="project" value="UniProtKB-KW"/>
</dbReference>
<dbReference type="PANTHER" id="PTHR33712:SF7">
    <property type="entry name" value="LIGHT-INDEPENDENT PROTOCHLOROPHYLLIDE REDUCTASE SUBUNIT B"/>
    <property type="match status" value="1"/>
</dbReference>
<organism evidence="18 19">
    <name type="scientific">Phormidesmis priestleyi Ana</name>
    <dbReference type="NCBI Taxonomy" id="1666911"/>
    <lineage>
        <taxon>Bacteria</taxon>
        <taxon>Bacillati</taxon>
        <taxon>Cyanobacteriota</taxon>
        <taxon>Cyanophyceae</taxon>
        <taxon>Leptolyngbyales</taxon>
        <taxon>Leptolyngbyaceae</taxon>
        <taxon>Phormidesmis</taxon>
    </lineage>
</organism>
<dbReference type="PATRIC" id="fig|1666911.3.peg.387"/>
<keyword evidence="11 15" id="KW-0411">Iron-sulfur</keyword>
<evidence type="ECO:0000256" key="10">
    <source>
        <dbReference type="ARBA" id="ARBA00023004"/>
    </source>
</evidence>
<gene>
    <name evidence="18" type="primary">nifK</name>
    <name evidence="18" type="ORF">HLUCCA11_15490</name>
</gene>
<evidence type="ECO:0000256" key="9">
    <source>
        <dbReference type="ARBA" id="ARBA00023002"/>
    </source>
</evidence>
<keyword evidence="9 15" id="KW-0560">Oxidoreductase</keyword>
<evidence type="ECO:0000256" key="7">
    <source>
        <dbReference type="ARBA" id="ARBA00022741"/>
    </source>
</evidence>
<sequence>MTDNLENTQNATNKIAEPGKILDHFDLFGTDEYQELFADKRQFEGAHSPEKVAEVAEWTKSWEYREKNFERTSLTVNPAKACQPLGALFVASGFEGTLPYSHGSQGCVAYFRSHLTRNYKEPFQAVSSSMTEDAAVFGGLSNMKQGLENSYNLYKPKMIALCTTCMAEVIGDDLGSYVTTAKQDGHIPTDLPVPFAHTPSFVGSHITGYDNMLKSILDTLTKNKKTETTNGKFNFNLGFDPYIGNIRELKRILGLFGIDYTILSDNSDTFDSPNTGEFKMYNGLTTLEATADAINAEGTYFFQKYTTPKTQEYITTDWAQKTYNFRPFGIQGTDEFLMNLSAVTGKPIPLVLQQERGRAVDALTDSQAWIHGKRVALYGDPDPVLSITRFLLEMGAEPVHILVTNSNEEFEAEARELLTNSPYGQGATVWGKKDLWHLRSLMFTEPVDLLIGNSYGKYLWRDTGTPLVRIGYPIFDRHHMHRYATLGYQGAINQFNWIVNTILDELDRNTNIPSKTDISFDLIR</sequence>
<keyword evidence="10 15" id="KW-0408">Iron</keyword>
<dbReference type="GO" id="GO:0016612">
    <property type="term" value="C:molybdenum-iron nitrogenase complex"/>
    <property type="evidence" value="ECO:0007669"/>
    <property type="project" value="InterPro"/>
</dbReference>
<keyword evidence="6 15" id="KW-0479">Metal-binding</keyword>
<evidence type="ECO:0000313" key="18">
    <source>
        <dbReference type="EMBL" id="KPQ34321.1"/>
    </source>
</evidence>
<accession>A0A0P8DDM6</accession>
<dbReference type="InterPro" id="IPR000510">
    <property type="entry name" value="Nase/OxRdtase_comp1"/>
</dbReference>
<dbReference type="STRING" id="1666911.HLUCCA11_15490"/>
<comment type="cofactor">
    <cofactor evidence="15">
        <name>[8Fe-7S] cluster</name>
        <dbReference type="ChEBI" id="CHEBI:21143"/>
    </cofactor>
    <text evidence="15">Binds 1 [8Fe-7S] cluster per heterodimer.</text>
</comment>
<dbReference type="CDD" id="cd01974">
    <property type="entry name" value="Nitrogenase_MoFe_beta"/>
    <property type="match status" value="1"/>
</dbReference>
<dbReference type="Gene3D" id="1.20.89.10">
    <property type="entry name" value="Nitrogenase Molybdenum-iron Protein, subunit B, domain 4"/>
    <property type="match status" value="1"/>
</dbReference>
<protein>
    <recommendedName>
        <fullName evidence="5 15">Nitrogenase molybdenum-iron protein beta chain</fullName>
        <ecNumber evidence="4 15">1.18.6.1</ecNumber>
    </recommendedName>
    <alternativeName>
        <fullName evidence="15">Dinitrogenase</fullName>
    </alternativeName>
</protein>
<dbReference type="Pfam" id="PF11844">
    <property type="entry name" value="DUF3364"/>
    <property type="match status" value="1"/>
</dbReference>
<proteinExistence type="inferred from homology"/>
<evidence type="ECO:0000256" key="5">
    <source>
        <dbReference type="ARBA" id="ARBA00014775"/>
    </source>
</evidence>
<evidence type="ECO:0000256" key="1">
    <source>
        <dbReference type="ARBA" id="ARBA00002621"/>
    </source>
</evidence>
<name>A0A0P8DDM6_9CYAN</name>
<dbReference type="PANTHER" id="PTHR33712">
    <property type="entry name" value="LIGHT-INDEPENDENT PROTOCHLOROPHYLLIDE REDUCTASE SUBUNIT B"/>
    <property type="match status" value="1"/>
</dbReference>
<dbReference type="Gene3D" id="3.40.50.1980">
    <property type="entry name" value="Nitrogenase molybdenum iron protein domain"/>
    <property type="match status" value="3"/>
</dbReference>
<dbReference type="InterPro" id="IPR005976">
    <property type="entry name" value="Nase_Mo-Fe_CF_bsu"/>
</dbReference>
<dbReference type="EMBL" id="LJZR01000021">
    <property type="protein sequence ID" value="KPQ34321.1"/>
    <property type="molecule type" value="Genomic_DNA"/>
</dbReference>
<evidence type="ECO:0000313" key="19">
    <source>
        <dbReference type="Proteomes" id="UP000050465"/>
    </source>
</evidence>
<keyword evidence="12 14" id="KW-0535">Nitrogen fixation</keyword>
<evidence type="ECO:0000256" key="4">
    <source>
        <dbReference type="ARBA" id="ARBA00012773"/>
    </source>
</evidence>
<dbReference type="InterPro" id="IPR000318">
    <property type="entry name" value="Nase_comp1_CS"/>
</dbReference>
<dbReference type="InterPro" id="IPR050152">
    <property type="entry name" value="ChlB/BchB/BchZ"/>
</dbReference>
<evidence type="ECO:0000256" key="8">
    <source>
        <dbReference type="ARBA" id="ARBA00022840"/>
    </source>
</evidence>
<dbReference type="GO" id="GO:0051536">
    <property type="term" value="F:iron-sulfur cluster binding"/>
    <property type="evidence" value="ECO:0007669"/>
    <property type="project" value="UniProtKB-KW"/>
</dbReference>
<feature type="domain" description="Nitrogenase/oxidoreductase component 1" evidence="16">
    <location>
        <begin position="82"/>
        <end position="502"/>
    </location>
</feature>
<dbReference type="AlphaFoldDB" id="A0A0P8DDM6"/>
<dbReference type="GO" id="GO:0046872">
    <property type="term" value="F:metal ion binding"/>
    <property type="evidence" value="ECO:0007669"/>
    <property type="project" value="UniProtKB-KW"/>
</dbReference>
<evidence type="ECO:0000259" key="16">
    <source>
        <dbReference type="Pfam" id="PF00148"/>
    </source>
</evidence>
<dbReference type="NCBIfam" id="TIGR01286">
    <property type="entry name" value="nifK"/>
    <property type="match status" value="1"/>
</dbReference>
<keyword evidence="7 15" id="KW-0547">Nucleotide-binding</keyword>
<comment type="similarity">
    <text evidence="2 14">Belongs to the NifD/NifK/NifE/NifN family.</text>
</comment>
<evidence type="ECO:0000256" key="13">
    <source>
        <dbReference type="ARBA" id="ARBA00047967"/>
    </source>
</evidence>
<dbReference type="Pfam" id="PF00148">
    <property type="entry name" value="Oxidored_nitro"/>
    <property type="match status" value="1"/>
</dbReference>
<evidence type="ECO:0000256" key="15">
    <source>
        <dbReference type="RuleBase" id="RU364127"/>
    </source>
</evidence>
<evidence type="ECO:0000256" key="6">
    <source>
        <dbReference type="ARBA" id="ARBA00022723"/>
    </source>
</evidence>
<dbReference type="InterPro" id="IPR024564">
    <property type="entry name" value="Nase_Mo-Fe_CF_bsu_N"/>
</dbReference>
<dbReference type="GO" id="GO:0016163">
    <property type="term" value="F:nitrogenase activity"/>
    <property type="evidence" value="ECO:0007669"/>
    <property type="project" value="UniProtKB-EC"/>
</dbReference>
<evidence type="ECO:0000256" key="2">
    <source>
        <dbReference type="ARBA" id="ARBA00011002"/>
    </source>
</evidence>
<dbReference type="EC" id="1.18.6.1" evidence="4 15"/>
<evidence type="ECO:0000256" key="3">
    <source>
        <dbReference type="ARBA" id="ARBA00011462"/>
    </source>
</evidence>
<evidence type="ECO:0000256" key="12">
    <source>
        <dbReference type="ARBA" id="ARBA00023231"/>
    </source>
</evidence>
<reference evidence="18 19" key="1">
    <citation type="submission" date="2015-09" db="EMBL/GenBank/DDBJ databases">
        <title>Identification and resolution of microdiversity through metagenomic sequencing of parallel consortia.</title>
        <authorList>
            <person name="Nelson W.C."/>
            <person name="Romine M.F."/>
            <person name="Lindemann S.R."/>
        </authorList>
    </citation>
    <scope>NUCLEOTIDE SEQUENCE [LARGE SCALE GENOMIC DNA]</scope>
    <source>
        <strain evidence="18">Ana</strain>
    </source>
</reference>
<dbReference type="Proteomes" id="UP000050465">
    <property type="component" value="Unassembled WGS sequence"/>
</dbReference>
<evidence type="ECO:0000259" key="17">
    <source>
        <dbReference type="Pfam" id="PF11844"/>
    </source>
</evidence>
<comment type="subunit">
    <text evidence="3 15">Tetramer of two alpha and two beta chains. Forms complex with the iron protein (nitrogenase component 2).</text>
</comment>
<comment type="function">
    <text evidence="1 15">This molybdenum-iron protein is part of the nitrogenase complex that catalyzes the key enzymatic reactions in nitrogen fixation.</text>
</comment>
<comment type="catalytic activity">
    <reaction evidence="13 15">
        <text>N2 + 8 reduced [2Fe-2S]-[ferredoxin] + 16 ATP + 16 H2O = H2 + 8 oxidized [2Fe-2S]-[ferredoxin] + 2 NH4(+) + 16 ADP + 16 phosphate + 6 H(+)</text>
        <dbReference type="Rhea" id="RHEA:21448"/>
        <dbReference type="Rhea" id="RHEA-COMP:10000"/>
        <dbReference type="Rhea" id="RHEA-COMP:10001"/>
        <dbReference type="ChEBI" id="CHEBI:15377"/>
        <dbReference type="ChEBI" id="CHEBI:15378"/>
        <dbReference type="ChEBI" id="CHEBI:17997"/>
        <dbReference type="ChEBI" id="CHEBI:18276"/>
        <dbReference type="ChEBI" id="CHEBI:28938"/>
        <dbReference type="ChEBI" id="CHEBI:30616"/>
        <dbReference type="ChEBI" id="CHEBI:33737"/>
        <dbReference type="ChEBI" id="CHEBI:33738"/>
        <dbReference type="ChEBI" id="CHEBI:43474"/>
        <dbReference type="ChEBI" id="CHEBI:456216"/>
        <dbReference type="EC" id="1.18.6.1"/>
    </reaction>
</comment>
<feature type="domain" description="Nitrogenase molybdenum-iron protein beta chain N-terminal" evidence="17">
    <location>
        <begin position="18"/>
        <end position="68"/>
    </location>
</feature>